<feature type="compositionally biased region" description="Basic residues" evidence="2">
    <location>
        <begin position="375"/>
        <end position="401"/>
    </location>
</feature>
<evidence type="ECO:0000313" key="4">
    <source>
        <dbReference type="EMBL" id="TGL47274.1"/>
    </source>
</evidence>
<dbReference type="Proteomes" id="UP000297609">
    <property type="component" value="Unassembled WGS sequence"/>
</dbReference>
<dbReference type="SUPFAM" id="SSF54631">
    <property type="entry name" value="CBS-domain pair"/>
    <property type="match status" value="1"/>
</dbReference>
<keyword evidence="5" id="KW-1185">Reference proteome</keyword>
<dbReference type="Gene3D" id="1.10.10.60">
    <property type="entry name" value="Homeodomain-like"/>
    <property type="match status" value="1"/>
</dbReference>
<dbReference type="InterPro" id="IPR002197">
    <property type="entry name" value="HTH_Fis"/>
</dbReference>
<dbReference type="EMBL" id="RQGG01000050">
    <property type="protein sequence ID" value="TGL47274.1"/>
    <property type="molecule type" value="Genomic_DNA"/>
</dbReference>
<organism evidence="4 5">
    <name type="scientific">Leptospira kemamanensis</name>
    <dbReference type="NCBI Taxonomy" id="2484942"/>
    <lineage>
        <taxon>Bacteria</taxon>
        <taxon>Pseudomonadati</taxon>
        <taxon>Spirochaetota</taxon>
        <taxon>Spirochaetia</taxon>
        <taxon>Leptospirales</taxon>
        <taxon>Leptospiraceae</taxon>
        <taxon>Leptospira</taxon>
    </lineage>
</organism>
<dbReference type="AlphaFoldDB" id="A0A4R9JNG4"/>
<keyword evidence="1" id="KW-0129">CBS domain</keyword>
<evidence type="ECO:0000256" key="1">
    <source>
        <dbReference type="PROSITE-ProRule" id="PRU00703"/>
    </source>
</evidence>
<dbReference type="InterPro" id="IPR046342">
    <property type="entry name" value="CBS_dom_sf"/>
</dbReference>
<protein>
    <submittedName>
        <fullName evidence="4">Transcriptional regulator</fullName>
    </submittedName>
</protein>
<dbReference type="InterPro" id="IPR000644">
    <property type="entry name" value="CBS_dom"/>
</dbReference>
<dbReference type="RefSeq" id="WP_135621025.1">
    <property type="nucleotide sequence ID" value="NZ_RQGG01000050.1"/>
</dbReference>
<comment type="caution">
    <text evidence="4">The sequence shown here is derived from an EMBL/GenBank/DDBJ whole genome shotgun (WGS) entry which is preliminary data.</text>
</comment>
<dbReference type="PROSITE" id="PS51371">
    <property type="entry name" value="CBS"/>
    <property type="match status" value="1"/>
</dbReference>
<evidence type="ECO:0000259" key="3">
    <source>
        <dbReference type="PROSITE" id="PS51371"/>
    </source>
</evidence>
<dbReference type="OrthoDB" id="318194at2"/>
<name>A0A4R9JNG4_9LEPT</name>
<feature type="compositionally biased region" description="Basic and acidic residues" evidence="2">
    <location>
        <begin position="361"/>
        <end position="372"/>
    </location>
</feature>
<dbReference type="SUPFAM" id="SSF46689">
    <property type="entry name" value="Homeodomain-like"/>
    <property type="match status" value="1"/>
</dbReference>
<feature type="compositionally biased region" description="Basic and acidic residues" evidence="2">
    <location>
        <begin position="321"/>
        <end position="332"/>
    </location>
</feature>
<feature type="region of interest" description="Disordered" evidence="2">
    <location>
        <begin position="321"/>
        <end position="401"/>
    </location>
</feature>
<dbReference type="Pfam" id="PF02954">
    <property type="entry name" value="HTH_8"/>
    <property type="match status" value="1"/>
</dbReference>
<dbReference type="InterPro" id="IPR009057">
    <property type="entry name" value="Homeodomain-like_sf"/>
</dbReference>
<evidence type="ECO:0000313" key="5">
    <source>
        <dbReference type="Proteomes" id="UP000297609"/>
    </source>
</evidence>
<gene>
    <name evidence="4" type="ORF">EHQ59_16775</name>
</gene>
<feature type="domain" description="CBS" evidence="3">
    <location>
        <begin position="1"/>
        <end position="50"/>
    </location>
</feature>
<evidence type="ECO:0000256" key="2">
    <source>
        <dbReference type="SAM" id="MobiDB-lite"/>
    </source>
</evidence>
<proteinExistence type="predicted"/>
<sequence length="401" mass="46070">MKFESLYRHFLLTRASHIPVVNEKGELVGLLSKERVHRELSDLGKEREDLDQIPIEILETELNESVILYFKESSLIPVIGIDGEKKDNWDKPRFLAAFTKLESKQIRDPKLDSIESKLEKKKENLDSVQWFMELILSHFPDGLFATDVTGGTIFYNESFEKDILTKPLFDDSIETAEQYLHNLNKEVLATYLKEHDLSLGKEADTNVLTTMLPDLQSQVRIITLKKEKKVVGFLYHFASSVSGFGNRNTKSDFPDLDLAFHSKLPLESILTEMEALYIHKSLQRNSQNISHAASELGIPRTTLQNRIRFLNLAERFQNNKKERVVIPRKRSENQSTGEKTASSKPNPSKKEPSLLQKKTKKSEPKSVKREIRTSSNKKKQVIPKKGKQITQKAAKKAKKRR</sequence>
<reference evidence="4" key="1">
    <citation type="journal article" date="2019" name="PLoS Negl. Trop. Dis.">
        <title>Revisiting the worldwide diversity of Leptospira species in the environment.</title>
        <authorList>
            <person name="Vincent A.T."/>
            <person name="Schiettekatte O."/>
            <person name="Bourhy P."/>
            <person name="Veyrier F.J."/>
            <person name="Picardeau M."/>
        </authorList>
    </citation>
    <scope>NUCLEOTIDE SEQUENCE [LARGE SCALE GENOMIC DNA]</scope>
    <source>
        <strain evidence="4">201702454</strain>
    </source>
</reference>
<dbReference type="GO" id="GO:0043565">
    <property type="term" value="F:sequence-specific DNA binding"/>
    <property type="evidence" value="ECO:0007669"/>
    <property type="project" value="InterPro"/>
</dbReference>
<accession>A0A4R9JNG4</accession>